<dbReference type="AlphaFoldDB" id="A0A9R1TG35"/>
<evidence type="ECO:0000256" key="8">
    <source>
        <dbReference type="ARBA" id="ARBA00022989"/>
    </source>
</evidence>
<dbReference type="KEGG" id="fas:105270040"/>
<dbReference type="GO" id="GO:0016020">
    <property type="term" value="C:membrane"/>
    <property type="evidence" value="ECO:0007669"/>
    <property type="project" value="UniProtKB-SubCell"/>
</dbReference>
<dbReference type="InterPro" id="IPR011016">
    <property type="entry name" value="Znf_RING-CH"/>
</dbReference>
<keyword evidence="9 10" id="KW-0472">Membrane</keyword>
<evidence type="ECO:0000313" key="13">
    <source>
        <dbReference type="RefSeq" id="XP_011309017.1"/>
    </source>
</evidence>
<gene>
    <name evidence="13" type="primary">LOC105270040</name>
</gene>
<evidence type="ECO:0000256" key="4">
    <source>
        <dbReference type="ARBA" id="ARBA00022723"/>
    </source>
</evidence>
<dbReference type="Pfam" id="PF12906">
    <property type="entry name" value="RINGv"/>
    <property type="match status" value="1"/>
</dbReference>
<keyword evidence="7" id="KW-0862">Zinc</keyword>
<evidence type="ECO:0000256" key="3">
    <source>
        <dbReference type="ARBA" id="ARBA00022692"/>
    </source>
</evidence>
<feature type="transmembrane region" description="Helical" evidence="10">
    <location>
        <begin position="64"/>
        <end position="84"/>
    </location>
</feature>
<dbReference type="RefSeq" id="XP_011309017.1">
    <property type="nucleotide sequence ID" value="XM_011310715.1"/>
</dbReference>
<evidence type="ECO:0000256" key="9">
    <source>
        <dbReference type="ARBA" id="ARBA00023136"/>
    </source>
</evidence>
<evidence type="ECO:0000256" key="5">
    <source>
        <dbReference type="ARBA" id="ARBA00022771"/>
    </source>
</evidence>
<name>A0A9R1TG35_9HYME</name>
<comment type="subcellular location">
    <subcellularLocation>
        <location evidence="1">Membrane</location>
        <topology evidence="1">Multi-pass membrane protein</topology>
    </subcellularLocation>
</comment>
<sequence>MGAVHQPCLERWLEESNRSSCEVCGYPFDVERTPRHSPFHSLVIYLKKSPRDLHISIRPPKIDLIRCLALTAMTLAAIYIFIVAGDFYSSNNYDNFPPAKWTNYSLVFVGFLIVFSYFIWITWTLDYHKNVWYWWWQKTSIVRMNYHRHSVNEMKNLNLSCNRVISRV</sequence>
<feature type="transmembrane region" description="Helical" evidence="10">
    <location>
        <begin position="104"/>
        <end position="125"/>
    </location>
</feature>
<keyword evidence="2" id="KW-0808">Transferase</keyword>
<dbReference type="InterPro" id="IPR013083">
    <property type="entry name" value="Znf_RING/FYVE/PHD"/>
</dbReference>
<evidence type="ECO:0000259" key="11">
    <source>
        <dbReference type="PROSITE" id="PS51292"/>
    </source>
</evidence>
<reference evidence="13" key="1">
    <citation type="submission" date="2025-08" db="UniProtKB">
        <authorList>
            <consortium name="RefSeq"/>
        </authorList>
    </citation>
    <scope>IDENTIFICATION</scope>
    <source>
        <strain evidence="13">USDA-PBARC FA_bdor</strain>
        <tissue evidence="13">Whole organism</tissue>
    </source>
</reference>
<dbReference type="PANTHER" id="PTHR46065:SF3">
    <property type="entry name" value="FI20425P1"/>
    <property type="match status" value="1"/>
</dbReference>
<dbReference type="OrthoDB" id="273089at2759"/>
<dbReference type="PROSITE" id="PS51292">
    <property type="entry name" value="ZF_RING_CH"/>
    <property type="match status" value="1"/>
</dbReference>
<protein>
    <submittedName>
        <fullName evidence="13">E3 ubiquitin-protein ligase MARCH2-like</fullName>
    </submittedName>
</protein>
<dbReference type="Proteomes" id="UP000694866">
    <property type="component" value="Unplaced"/>
</dbReference>
<organism evidence="12 13">
    <name type="scientific">Fopius arisanus</name>
    <dbReference type="NCBI Taxonomy" id="64838"/>
    <lineage>
        <taxon>Eukaryota</taxon>
        <taxon>Metazoa</taxon>
        <taxon>Ecdysozoa</taxon>
        <taxon>Arthropoda</taxon>
        <taxon>Hexapoda</taxon>
        <taxon>Insecta</taxon>
        <taxon>Pterygota</taxon>
        <taxon>Neoptera</taxon>
        <taxon>Endopterygota</taxon>
        <taxon>Hymenoptera</taxon>
        <taxon>Apocrita</taxon>
        <taxon>Ichneumonoidea</taxon>
        <taxon>Braconidae</taxon>
        <taxon>Opiinae</taxon>
        <taxon>Fopius</taxon>
    </lineage>
</organism>
<dbReference type="Gene3D" id="3.30.40.10">
    <property type="entry name" value="Zinc/RING finger domain, C3HC4 (zinc finger)"/>
    <property type="match status" value="1"/>
</dbReference>
<dbReference type="GO" id="GO:0004842">
    <property type="term" value="F:ubiquitin-protein transferase activity"/>
    <property type="evidence" value="ECO:0007669"/>
    <property type="project" value="TreeGrafter"/>
</dbReference>
<proteinExistence type="predicted"/>
<keyword evidence="4" id="KW-0479">Metal-binding</keyword>
<keyword evidence="5" id="KW-0863">Zinc-finger</keyword>
<evidence type="ECO:0000256" key="2">
    <source>
        <dbReference type="ARBA" id="ARBA00022679"/>
    </source>
</evidence>
<evidence type="ECO:0000256" key="10">
    <source>
        <dbReference type="SAM" id="Phobius"/>
    </source>
</evidence>
<dbReference type="GO" id="GO:0016567">
    <property type="term" value="P:protein ubiquitination"/>
    <property type="evidence" value="ECO:0007669"/>
    <property type="project" value="TreeGrafter"/>
</dbReference>
<evidence type="ECO:0000256" key="6">
    <source>
        <dbReference type="ARBA" id="ARBA00022786"/>
    </source>
</evidence>
<keyword evidence="6" id="KW-0833">Ubl conjugation pathway</keyword>
<evidence type="ECO:0000256" key="7">
    <source>
        <dbReference type="ARBA" id="ARBA00022833"/>
    </source>
</evidence>
<keyword evidence="8 10" id="KW-1133">Transmembrane helix</keyword>
<dbReference type="SUPFAM" id="SSF57850">
    <property type="entry name" value="RING/U-box"/>
    <property type="match status" value="1"/>
</dbReference>
<dbReference type="GO" id="GO:0008270">
    <property type="term" value="F:zinc ion binding"/>
    <property type="evidence" value="ECO:0007669"/>
    <property type="project" value="UniProtKB-KW"/>
</dbReference>
<keyword evidence="3 10" id="KW-0812">Transmembrane</keyword>
<dbReference type="PANTHER" id="PTHR46065">
    <property type="entry name" value="E3 UBIQUITIN-PROTEIN LIGASE MARCH 2/3 FAMILY MEMBER"/>
    <property type="match status" value="1"/>
</dbReference>
<feature type="domain" description="RING-CH-type" evidence="11">
    <location>
        <begin position="1"/>
        <end position="31"/>
    </location>
</feature>
<dbReference type="GeneID" id="105270040"/>
<keyword evidence="12" id="KW-1185">Reference proteome</keyword>
<evidence type="ECO:0000313" key="12">
    <source>
        <dbReference type="Proteomes" id="UP000694866"/>
    </source>
</evidence>
<accession>A0A9R1TG35</accession>
<evidence type="ECO:0000256" key="1">
    <source>
        <dbReference type="ARBA" id="ARBA00004141"/>
    </source>
</evidence>